<keyword evidence="2" id="KW-1185">Reference proteome</keyword>
<gene>
    <name evidence="1" type="ORF">BXZ70DRAFT_1063798</name>
</gene>
<comment type="caution">
    <text evidence="1">The sequence shown here is derived from an EMBL/GenBank/DDBJ whole genome shotgun (WGS) entry which is preliminary data.</text>
</comment>
<evidence type="ECO:0000313" key="1">
    <source>
        <dbReference type="EMBL" id="KAH8101756.1"/>
    </source>
</evidence>
<reference evidence="1" key="1">
    <citation type="journal article" date="2021" name="New Phytol.">
        <title>Evolutionary innovations through gain and loss of genes in the ectomycorrhizal Boletales.</title>
        <authorList>
            <person name="Wu G."/>
            <person name="Miyauchi S."/>
            <person name="Morin E."/>
            <person name="Kuo A."/>
            <person name="Drula E."/>
            <person name="Varga T."/>
            <person name="Kohler A."/>
            <person name="Feng B."/>
            <person name="Cao Y."/>
            <person name="Lipzen A."/>
            <person name="Daum C."/>
            <person name="Hundley H."/>
            <person name="Pangilinan J."/>
            <person name="Johnson J."/>
            <person name="Barry K."/>
            <person name="LaButti K."/>
            <person name="Ng V."/>
            <person name="Ahrendt S."/>
            <person name="Min B."/>
            <person name="Choi I.G."/>
            <person name="Park H."/>
            <person name="Plett J.M."/>
            <person name="Magnuson J."/>
            <person name="Spatafora J.W."/>
            <person name="Nagy L.G."/>
            <person name="Henrissat B."/>
            <person name="Grigoriev I.V."/>
            <person name="Yang Z.L."/>
            <person name="Xu J."/>
            <person name="Martin F.M."/>
        </authorList>
    </citation>
    <scope>NUCLEOTIDE SEQUENCE</scope>
    <source>
        <strain evidence="1">KKN 215</strain>
    </source>
</reference>
<name>A0A8K0URF7_9AGAR</name>
<organism evidence="1 2">
    <name type="scientific">Cristinia sonorae</name>
    <dbReference type="NCBI Taxonomy" id="1940300"/>
    <lineage>
        <taxon>Eukaryota</taxon>
        <taxon>Fungi</taxon>
        <taxon>Dikarya</taxon>
        <taxon>Basidiomycota</taxon>
        <taxon>Agaricomycotina</taxon>
        <taxon>Agaricomycetes</taxon>
        <taxon>Agaricomycetidae</taxon>
        <taxon>Agaricales</taxon>
        <taxon>Pleurotineae</taxon>
        <taxon>Stephanosporaceae</taxon>
        <taxon>Cristinia</taxon>
    </lineage>
</organism>
<sequence>MAEPGIPPARLAMAAKAVHSVLLKKKISHSFLGGYEIQLFGFKRHTKDVDVELSLPMLMSASDVLKLFEAGGFKVFPPDPTKPITGLRALYEGTDADGTFFVGIDVLISGHEQAYIKLPARPIDLKVEGELLPFFPKTHLFISKIICCARRGKTRDLSDVVMLYKGWLSELDVNKIKSKLKLSDKAAIEKQWPRDRGDEDIPLDEFYEIIDKVFGFLA</sequence>
<dbReference type="AlphaFoldDB" id="A0A8K0URF7"/>
<accession>A0A8K0URF7</accession>
<evidence type="ECO:0000313" key="2">
    <source>
        <dbReference type="Proteomes" id="UP000813824"/>
    </source>
</evidence>
<dbReference type="EMBL" id="JAEVFJ010000011">
    <property type="protein sequence ID" value="KAH8101756.1"/>
    <property type="molecule type" value="Genomic_DNA"/>
</dbReference>
<proteinExistence type="predicted"/>
<dbReference type="Proteomes" id="UP000813824">
    <property type="component" value="Unassembled WGS sequence"/>
</dbReference>
<protein>
    <submittedName>
        <fullName evidence="1">Uncharacterized protein</fullName>
    </submittedName>
</protein>